<evidence type="ECO:0000256" key="2">
    <source>
        <dbReference type="ARBA" id="ARBA00022801"/>
    </source>
</evidence>
<dbReference type="PANTHER" id="PTHR10272:SF0">
    <property type="entry name" value="PLATELET-ACTIVATING FACTOR ACETYLHYDROLASE"/>
    <property type="match status" value="1"/>
</dbReference>
<dbReference type="PANTHER" id="PTHR10272">
    <property type="entry name" value="PLATELET-ACTIVATING FACTOR ACETYLHYDROLASE"/>
    <property type="match status" value="1"/>
</dbReference>
<dbReference type="EC" id="3.1.1.47" evidence="1"/>
<name>A0A699ZDE2_HAELA</name>
<reference evidence="5 6" key="1">
    <citation type="submission" date="2020-02" db="EMBL/GenBank/DDBJ databases">
        <title>Draft genome sequence of Haematococcus lacustris strain NIES-144.</title>
        <authorList>
            <person name="Morimoto D."/>
            <person name="Nakagawa S."/>
            <person name="Yoshida T."/>
            <person name="Sawayama S."/>
        </authorList>
    </citation>
    <scope>NUCLEOTIDE SEQUENCE [LARGE SCALE GENOMIC DNA]</scope>
    <source>
        <strain evidence="5 6">NIES-144</strain>
    </source>
</reference>
<protein>
    <recommendedName>
        <fullName evidence="1">1-alkyl-2-acetylglycerophosphocholine esterase</fullName>
        <ecNumber evidence="1">3.1.1.47</ecNumber>
    </recommendedName>
</protein>
<accession>A0A699ZDE2</accession>
<dbReference type="EMBL" id="BLLF01001133">
    <property type="protein sequence ID" value="GFH17339.1"/>
    <property type="molecule type" value="Genomic_DNA"/>
</dbReference>
<evidence type="ECO:0000256" key="1">
    <source>
        <dbReference type="ARBA" id="ARBA00013201"/>
    </source>
</evidence>
<organism evidence="5 6">
    <name type="scientific">Haematococcus lacustris</name>
    <name type="common">Green alga</name>
    <name type="synonym">Haematococcus pluvialis</name>
    <dbReference type="NCBI Taxonomy" id="44745"/>
    <lineage>
        <taxon>Eukaryota</taxon>
        <taxon>Viridiplantae</taxon>
        <taxon>Chlorophyta</taxon>
        <taxon>core chlorophytes</taxon>
        <taxon>Chlorophyceae</taxon>
        <taxon>CS clade</taxon>
        <taxon>Chlamydomonadales</taxon>
        <taxon>Haematococcaceae</taxon>
        <taxon>Haematococcus</taxon>
    </lineage>
</organism>
<comment type="caution">
    <text evidence="5">The sequence shown here is derived from an EMBL/GenBank/DDBJ whole genome shotgun (WGS) entry which is preliminary data.</text>
</comment>
<dbReference type="Proteomes" id="UP000485058">
    <property type="component" value="Unassembled WGS sequence"/>
</dbReference>
<dbReference type="GO" id="GO:0016042">
    <property type="term" value="P:lipid catabolic process"/>
    <property type="evidence" value="ECO:0007669"/>
    <property type="project" value="UniProtKB-KW"/>
</dbReference>
<sequence length="169" mass="17576">MEKEVQNTPTPLDGCVVLAIEHADGTASTARLARRYAAAKSAELGAGEAGAQAAGGQELPTGIRGAWRYYAGLGSWQASVTTAKTEWRAQEVDTAIRLLQDLNAGVVRPGLRLSGIRTRPPGPQLLASFLKGRLDLSQLLLVGHSWGGATVALAASRLPEVAAAVALDP</sequence>
<evidence type="ECO:0000256" key="3">
    <source>
        <dbReference type="ARBA" id="ARBA00022963"/>
    </source>
</evidence>
<feature type="non-terminal residue" evidence="5">
    <location>
        <position position="169"/>
    </location>
</feature>
<evidence type="ECO:0000256" key="4">
    <source>
        <dbReference type="ARBA" id="ARBA00023098"/>
    </source>
</evidence>
<dbReference type="SUPFAM" id="SSF53474">
    <property type="entry name" value="alpha/beta-Hydrolases"/>
    <property type="match status" value="1"/>
</dbReference>
<gene>
    <name evidence="5" type="ORF">HaLaN_13952</name>
</gene>
<dbReference type="Pfam" id="PF03403">
    <property type="entry name" value="PAF-AH_p_II"/>
    <property type="match status" value="1"/>
</dbReference>
<keyword evidence="4" id="KW-0443">Lipid metabolism</keyword>
<dbReference type="GO" id="GO:0003847">
    <property type="term" value="F:1-alkyl-2-acetylglycerophosphocholine esterase activity"/>
    <property type="evidence" value="ECO:0007669"/>
    <property type="project" value="UniProtKB-EC"/>
</dbReference>
<evidence type="ECO:0000313" key="6">
    <source>
        <dbReference type="Proteomes" id="UP000485058"/>
    </source>
</evidence>
<dbReference type="Gene3D" id="3.40.50.1820">
    <property type="entry name" value="alpha/beta hydrolase"/>
    <property type="match status" value="1"/>
</dbReference>
<keyword evidence="6" id="KW-1185">Reference proteome</keyword>
<proteinExistence type="predicted"/>
<dbReference type="AlphaFoldDB" id="A0A699ZDE2"/>
<keyword evidence="3" id="KW-0442">Lipid degradation</keyword>
<evidence type="ECO:0000313" key="5">
    <source>
        <dbReference type="EMBL" id="GFH17339.1"/>
    </source>
</evidence>
<feature type="non-terminal residue" evidence="5">
    <location>
        <position position="1"/>
    </location>
</feature>
<keyword evidence="2" id="KW-0378">Hydrolase</keyword>
<dbReference type="InterPro" id="IPR029058">
    <property type="entry name" value="AB_hydrolase_fold"/>
</dbReference>